<dbReference type="Proteomes" id="UP000509443">
    <property type="component" value="Chromosome"/>
</dbReference>
<dbReference type="Pfam" id="PF22468">
    <property type="entry name" value="ACT_9"/>
    <property type="match status" value="2"/>
</dbReference>
<dbReference type="EC" id="2.7.2.4" evidence="5 14"/>
<evidence type="ECO:0000256" key="4">
    <source>
        <dbReference type="ARBA" id="ARBA00010122"/>
    </source>
</evidence>
<keyword evidence="8 14" id="KW-0808">Transferase</keyword>
<comment type="pathway">
    <text evidence="2 15">Amino-acid biosynthesis; L-methionine biosynthesis via de novo pathway; L-homoserine from L-aspartate: step 1/3.</text>
</comment>
<dbReference type="Gene3D" id="3.40.1160.10">
    <property type="entry name" value="Acetylglutamate kinase-like"/>
    <property type="match status" value="1"/>
</dbReference>
<dbReference type="InterPro" id="IPR041740">
    <property type="entry name" value="AKii-LysC-BS"/>
</dbReference>
<dbReference type="CDD" id="cd04913">
    <property type="entry name" value="ACT_AKii-LysC-BS-like_1"/>
    <property type="match status" value="1"/>
</dbReference>
<name>A0ABX6QGY6_9HYPH</name>
<dbReference type="InterPro" id="IPR036393">
    <property type="entry name" value="AceGlu_kinase-like_sf"/>
</dbReference>
<accession>A0ABX6QGY6</accession>
<evidence type="ECO:0000256" key="14">
    <source>
        <dbReference type="RuleBase" id="RU003448"/>
    </source>
</evidence>
<dbReference type="InterPro" id="IPR001341">
    <property type="entry name" value="Asp_kinase"/>
</dbReference>
<dbReference type="NCBIfam" id="TIGR00657">
    <property type="entry name" value="asp_kinases"/>
    <property type="match status" value="1"/>
</dbReference>
<comment type="pathway">
    <text evidence="3 15">Amino-acid biosynthesis; L-threonine biosynthesis; L-threonine from L-aspartate: step 1/5.</text>
</comment>
<evidence type="ECO:0000256" key="5">
    <source>
        <dbReference type="ARBA" id="ARBA00013059"/>
    </source>
</evidence>
<dbReference type="InterPro" id="IPR054352">
    <property type="entry name" value="ACT_Aspartokinase"/>
</dbReference>
<keyword evidence="10 14" id="KW-0418">Kinase</keyword>
<dbReference type="RefSeq" id="WP_005865926.1">
    <property type="nucleotide sequence ID" value="NZ_CACVBB010000002.1"/>
</dbReference>
<evidence type="ECO:0000256" key="13">
    <source>
        <dbReference type="ARBA" id="ARBA00047872"/>
    </source>
</evidence>
<dbReference type="PIRSF" id="PIRSF000726">
    <property type="entry name" value="Asp_kin"/>
    <property type="match status" value="1"/>
</dbReference>
<evidence type="ECO:0000256" key="10">
    <source>
        <dbReference type="ARBA" id="ARBA00022777"/>
    </source>
</evidence>
<proteinExistence type="inferred from homology"/>
<dbReference type="NCBIfam" id="NF005154">
    <property type="entry name" value="PRK06635.1-2"/>
    <property type="match status" value="1"/>
</dbReference>
<evidence type="ECO:0000256" key="3">
    <source>
        <dbReference type="ARBA" id="ARBA00005139"/>
    </source>
</evidence>
<gene>
    <name evidence="17" type="ORF">HWV54_05480</name>
</gene>
<evidence type="ECO:0000256" key="6">
    <source>
        <dbReference type="ARBA" id="ARBA00016273"/>
    </source>
</evidence>
<dbReference type="CDD" id="cd04261">
    <property type="entry name" value="AAK_AKii-LysC-BS"/>
    <property type="match status" value="1"/>
</dbReference>
<comment type="similarity">
    <text evidence="4 14">Belongs to the aspartokinase family.</text>
</comment>
<keyword evidence="12" id="KW-0457">Lysine biosynthesis</keyword>
<evidence type="ECO:0000256" key="15">
    <source>
        <dbReference type="RuleBase" id="RU004249"/>
    </source>
</evidence>
<evidence type="ECO:0000313" key="18">
    <source>
        <dbReference type="Proteomes" id="UP000509443"/>
    </source>
</evidence>
<feature type="domain" description="ACT" evidence="16">
    <location>
        <begin position="276"/>
        <end position="360"/>
    </location>
</feature>
<protein>
    <recommendedName>
        <fullName evidence="6 14">Aspartokinase</fullName>
        <ecNumber evidence="5 14">2.7.2.4</ecNumber>
    </recommendedName>
</protein>
<dbReference type="InterPro" id="IPR001048">
    <property type="entry name" value="Asp/Glu/Uridylate_kinase"/>
</dbReference>
<dbReference type="InterPro" id="IPR045865">
    <property type="entry name" value="ACT-like_dom_sf"/>
</dbReference>
<evidence type="ECO:0000256" key="7">
    <source>
        <dbReference type="ARBA" id="ARBA00022605"/>
    </source>
</evidence>
<dbReference type="PANTHER" id="PTHR21499:SF3">
    <property type="entry name" value="ASPARTOKINASE"/>
    <property type="match status" value="1"/>
</dbReference>
<dbReference type="NCBIfam" id="NF005155">
    <property type="entry name" value="PRK06635.1-4"/>
    <property type="match status" value="1"/>
</dbReference>
<dbReference type="InterPro" id="IPR018042">
    <property type="entry name" value="Aspartate_kinase_CS"/>
</dbReference>
<evidence type="ECO:0000256" key="12">
    <source>
        <dbReference type="ARBA" id="ARBA00023154"/>
    </source>
</evidence>
<dbReference type="SUPFAM" id="SSF55021">
    <property type="entry name" value="ACT-like"/>
    <property type="match status" value="2"/>
</dbReference>
<dbReference type="PANTHER" id="PTHR21499">
    <property type="entry name" value="ASPARTATE KINASE"/>
    <property type="match status" value="1"/>
</dbReference>
<dbReference type="InterPro" id="IPR005260">
    <property type="entry name" value="Asp_kin_monofn"/>
</dbReference>
<keyword evidence="9" id="KW-0547">Nucleotide-binding</keyword>
<evidence type="ECO:0000256" key="9">
    <source>
        <dbReference type="ARBA" id="ARBA00022741"/>
    </source>
</evidence>
<evidence type="ECO:0000256" key="1">
    <source>
        <dbReference type="ARBA" id="ARBA00004766"/>
    </source>
</evidence>
<evidence type="ECO:0000256" key="8">
    <source>
        <dbReference type="ARBA" id="ARBA00022679"/>
    </source>
</evidence>
<dbReference type="EMBL" id="CP058235">
    <property type="protein sequence ID" value="QLC52306.1"/>
    <property type="molecule type" value="Genomic_DNA"/>
</dbReference>
<dbReference type="Pfam" id="PF00696">
    <property type="entry name" value="AA_kinase"/>
    <property type="match status" value="1"/>
</dbReference>
<reference evidence="17 18" key="1">
    <citation type="submission" date="2020-06" db="EMBL/GenBank/DDBJ databases">
        <title>Complete closed genome sequence of Bartonella alsatica CIP 105477.</title>
        <authorList>
            <person name="Thibau A."/>
            <person name="Schultze T.G."/>
            <person name="Kempf V.A.J."/>
        </authorList>
    </citation>
    <scope>NUCLEOTIDE SEQUENCE [LARGE SCALE GENOMIC DNA]</scope>
    <source>
        <strain evidence="17 18">CIP 105477</strain>
    </source>
</reference>
<evidence type="ECO:0000313" key="17">
    <source>
        <dbReference type="EMBL" id="QLC52306.1"/>
    </source>
</evidence>
<organism evidence="17 18">
    <name type="scientific">Bartonella alsatica</name>
    <dbReference type="NCBI Taxonomy" id="52764"/>
    <lineage>
        <taxon>Bacteria</taxon>
        <taxon>Pseudomonadati</taxon>
        <taxon>Pseudomonadota</taxon>
        <taxon>Alphaproteobacteria</taxon>
        <taxon>Hyphomicrobiales</taxon>
        <taxon>Bartonellaceae</taxon>
        <taxon>Bartonella</taxon>
    </lineage>
</organism>
<evidence type="ECO:0000256" key="2">
    <source>
        <dbReference type="ARBA" id="ARBA00004986"/>
    </source>
</evidence>
<dbReference type="Gene3D" id="3.30.2130.10">
    <property type="entry name" value="VC0802-like"/>
    <property type="match status" value="1"/>
</dbReference>
<dbReference type="CDD" id="cd04923">
    <property type="entry name" value="ACT_AK-LysC-DapG-like_2"/>
    <property type="match status" value="1"/>
</dbReference>
<dbReference type="PROSITE" id="PS51671">
    <property type="entry name" value="ACT"/>
    <property type="match status" value="1"/>
</dbReference>
<keyword evidence="7 15" id="KW-0028">Amino-acid biosynthesis</keyword>
<keyword evidence="11" id="KW-0067">ATP-binding</keyword>
<sequence length="418" mass="45093">MARIVMKFGGTSVANVERIHNVARHVKKEVDAGNEVAVVVSAMAGKTNELVQWTYEASSIHKDAYEYDVVVSSAEQVTAGLLALTLQEMGINARSWLGWQIPIHTDSAHSRARITNIDGSFLIQHFQEGQVAVIAGFQGLAPDNRISTLGRGGSDTSAVAIAAAIQADRCDIYTDVDGVYTTDPRIEPKASRLTKVAFEEMLEMASLGAKVLQVRSVELAMVHKVRTFVRSSFEDPDALGLGDPMNYSGTLICDEDEIVEQQNVTGIAFAKDEAQISLRRLADRPGISAAIFGPLAEERINVDMIVQNISEDGSKTDMTFTVPSADVDKAVALLEKNRKEIGFDVIQSESDLAKVSIIGIGMRSHAGVAATAFKALAEKGINIQAITTSEIKISILIDSAYTELAVRTLHAVYSLDKG</sequence>
<dbReference type="InterPro" id="IPR002912">
    <property type="entry name" value="ACT_dom"/>
</dbReference>
<dbReference type="SUPFAM" id="SSF53633">
    <property type="entry name" value="Carbamate kinase-like"/>
    <property type="match status" value="1"/>
</dbReference>
<evidence type="ECO:0000256" key="11">
    <source>
        <dbReference type="ARBA" id="ARBA00022840"/>
    </source>
</evidence>
<comment type="pathway">
    <text evidence="1 15">Amino-acid biosynthesis; L-lysine biosynthesis via DAP pathway; (S)-tetrahydrodipicolinate from L-aspartate: step 1/4.</text>
</comment>
<dbReference type="GO" id="GO:0004072">
    <property type="term" value="F:aspartate kinase activity"/>
    <property type="evidence" value="ECO:0007669"/>
    <property type="project" value="UniProtKB-EC"/>
</dbReference>
<dbReference type="NCBIfam" id="TIGR00656">
    <property type="entry name" value="asp_kin_monofn"/>
    <property type="match status" value="1"/>
</dbReference>
<dbReference type="PROSITE" id="PS00324">
    <property type="entry name" value="ASPARTOKINASE"/>
    <property type="match status" value="1"/>
</dbReference>
<evidence type="ECO:0000259" key="16">
    <source>
        <dbReference type="PROSITE" id="PS51671"/>
    </source>
</evidence>
<keyword evidence="18" id="KW-1185">Reference proteome</keyword>
<comment type="catalytic activity">
    <reaction evidence="13 14">
        <text>L-aspartate + ATP = 4-phospho-L-aspartate + ADP</text>
        <dbReference type="Rhea" id="RHEA:23776"/>
        <dbReference type="ChEBI" id="CHEBI:29991"/>
        <dbReference type="ChEBI" id="CHEBI:30616"/>
        <dbReference type="ChEBI" id="CHEBI:57535"/>
        <dbReference type="ChEBI" id="CHEBI:456216"/>
        <dbReference type="EC" id="2.7.2.4"/>
    </reaction>
</comment>